<dbReference type="Pfam" id="PF00271">
    <property type="entry name" value="Helicase_C"/>
    <property type="match status" value="1"/>
</dbReference>
<organism evidence="2 3">
    <name type="scientific">Coemansia asiatica</name>
    <dbReference type="NCBI Taxonomy" id="1052880"/>
    <lineage>
        <taxon>Eukaryota</taxon>
        <taxon>Fungi</taxon>
        <taxon>Fungi incertae sedis</taxon>
        <taxon>Zoopagomycota</taxon>
        <taxon>Kickxellomycotina</taxon>
        <taxon>Kickxellomycetes</taxon>
        <taxon>Kickxellales</taxon>
        <taxon>Kickxellaceae</taxon>
        <taxon>Coemansia</taxon>
    </lineage>
</organism>
<keyword evidence="3" id="KW-1185">Reference proteome</keyword>
<dbReference type="SUPFAM" id="SSF52540">
    <property type="entry name" value="P-loop containing nucleoside triphosphate hydrolases"/>
    <property type="match status" value="1"/>
</dbReference>
<dbReference type="PANTHER" id="PTHR47957:SF3">
    <property type="entry name" value="ATP-DEPENDENT HELICASE HRQ1"/>
    <property type="match status" value="1"/>
</dbReference>
<dbReference type="Pfam" id="PF09369">
    <property type="entry name" value="MZB"/>
    <property type="match status" value="1"/>
</dbReference>
<name>A0A9W7XFQ9_9FUNG</name>
<dbReference type="PROSITE" id="PS51194">
    <property type="entry name" value="HELICASE_CTER"/>
    <property type="match status" value="1"/>
</dbReference>
<dbReference type="InterPro" id="IPR018973">
    <property type="entry name" value="MZB"/>
</dbReference>
<protein>
    <submittedName>
        <fullName evidence="2">ATP-dependent 3'-5' DNA helicase</fullName>
    </submittedName>
</protein>
<dbReference type="GO" id="GO:0005634">
    <property type="term" value="C:nucleus"/>
    <property type="evidence" value="ECO:0007669"/>
    <property type="project" value="TreeGrafter"/>
</dbReference>
<dbReference type="Gene3D" id="3.40.50.300">
    <property type="entry name" value="P-loop containing nucleotide triphosphate hydrolases"/>
    <property type="match status" value="1"/>
</dbReference>
<keyword evidence="2" id="KW-0378">Hydrolase</keyword>
<dbReference type="AlphaFoldDB" id="A0A9W7XFQ9"/>
<dbReference type="Pfam" id="PF22982">
    <property type="entry name" value="WHD_HRQ1"/>
    <property type="match status" value="1"/>
</dbReference>
<gene>
    <name evidence="2" type="primary">HRQ1_1</name>
    <name evidence="2" type="ORF">LPJ64_006205</name>
</gene>
<reference evidence="2" key="1">
    <citation type="submission" date="2022-07" db="EMBL/GenBank/DDBJ databases">
        <title>Phylogenomic reconstructions and comparative analyses of Kickxellomycotina fungi.</title>
        <authorList>
            <person name="Reynolds N.K."/>
            <person name="Stajich J.E."/>
            <person name="Barry K."/>
            <person name="Grigoriev I.V."/>
            <person name="Crous P."/>
            <person name="Smith M.E."/>
        </authorList>
    </citation>
    <scope>NUCLEOTIDE SEQUENCE</scope>
    <source>
        <strain evidence="2">NBRC 105413</strain>
    </source>
</reference>
<evidence type="ECO:0000259" key="1">
    <source>
        <dbReference type="PROSITE" id="PS51194"/>
    </source>
</evidence>
<sequence>MDKQPFSDTAYVASHLVRNNMRTLLFCKTRNTCELLFMEIQRLMDNSPRLRQFRHRVMSYRGGYAPQERREIEKALFSGITSLVICTSALELGIDVGSLDCVVMHGLPVSAASMWQQIGRAGRLMQDSLAVVMLTDDLVDQQAARFPERVFQRHSERLSIATQDSVTLAHMQCAAFDRPINPDCIQDQRFLECLSNKATSLLDSLLWDPVAKRHFCKLSYKPWPAQKISIRGSQNNTKDEWNVLLIPSLTLLEILDPMHALLSLYEGGIFLHRGLAYSIDKVDPDTRVALVSLARVSWYTRKRDIREVQPLDTLISMKIHKRESSQPICVFYGQLQIITRVFGYHRIAMQSKKIIETIDQKSPDLCTHTRGLWIDLPLSICHQLAQSNHDVESSIHAVQHLLIKCIAHPTTDSFLCTEDDLETECKSPLATRSRVPRLVVYEKCPARDHPTADNNDGGPTRRALEHICEILCTARTAVDTCKCTDAQAGCTECVGMRKGCSENNQCLDKLGARLILQLLLPK</sequence>
<evidence type="ECO:0000313" key="2">
    <source>
        <dbReference type="EMBL" id="KAJ1641890.1"/>
    </source>
</evidence>
<evidence type="ECO:0000313" key="3">
    <source>
        <dbReference type="Proteomes" id="UP001145021"/>
    </source>
</evidence>
<feature type="domain" description="Helicase C-terminal" evidence="1">
    <location>
        <begin position="11"/>
        <end position="166"/>
    </location>
</feature>
<dbReference type="GO" id="GO:0036297">
    <property type="term" value="P:interstrand cross-link repair"/>
    <property type="evidence" value="ECO:0007669"/>
    <property type="project" value="TreeGrafter"/>
</dbReference>
<accession>A0A9W7XFQ9</accession>
<proteinExistence type="predicted"/>
<dbReference type="EMBL" id="JANBOH010000567">
    <property type="protein sequence ID" value="KAJ1641890.1"/>
    <property type="molecule type" value="Genomic_DNA"/>
</dbReference>
<keyword evidence="2" id="KW-0547">Nucleotide-binding</keyword>
<dbReference type="GO" id="GO:0006289">
    <property type="term" value="P:nucleotide-excision repair"/>
    <property type="evidence" value="ECO:0007669"/>
    <property type="project" value="TreeGrafter"/>
</dbReference>
<dbReference type="GO" id="GO:0043138">
    <property type="term" value="F:3'-5' DNA helicase activity"/>
    <property type="evidence" value="ECO:0007669"/>
    <property type="project" value="TreeGrafter"/>
</dbReference>
<dbReference type="InterPro" id="IPR055227">
    <property type="entry name" value="HRQ1_WHD"/>
</dbReference>
<dbReference type="CDD" id="cd18797">
    <property type="entry name" value="SF2_C_Hrq"/>
    <property type="match status" value="1"/>
</dbReference>
<keyword evidence="2" id="KW-0067">ATP-binding</keyword>
<dbReference type="InterPro" id="IPR027417">
    <property type="entry name" value="P-loop_NTPase"/>
</dbReference>
<comment type="caution">
    <text evidence="2">The sequence shown here is derived from an EMBL/GenBank/DDBJ whole genome shotgun (WGS) entry which is preliminary data.</text>
</comment>
<dbReference type="SMART" id="SM00490">
    <property type="entry name" value="HELICc"/>
    <property type="match status" value="1"/>
</dbReference>
<dbReference type="Proteomes" id="UP001145021">
    <property type="component" value="Unassembled WGS sequence"/>
</dbReference>
<dbReference type="InterPro" id="IPR001650">
    <property type="entry name" value="Helicase_C-like"/>
</dbReference>
<dbReference type="PANTHER" id="PTHR47957">
    <property type="entry name" value="ATP-DEPENDENT HELICASE HRQ1"/>
    <property type="match status" value="1"/>
</dbReference>
<keyword evidence="2" id="KW-0347">Helicase</keyword>